<dbReference type="PANTHER" id="PTHR44067:SF3">
    <property type="entry name" value="OS06G0138600 PROTEIN"/>
    <property type="match status" value="1"/>
</dbReference>
<dbReference type="Gene3D" id="3.40.50.150">
    <property type="entry name" value="Vaccinia Virus protein VP39"/>
    <property type="match status" value="1"/>
</dbReference>
<dbReference type="AlphaFoldDB" id="A0A9D5C5N3"/>
<dbReference type="Pfam" id="PF03141">
    <property type="entry name" value="Methyltransf_29"/>
    <property type="match status" value="1"/>
</dbReference>
<reference evidence="7" key="1">
    <citation type="submission" date="2021-03" db="EMBL/GenBank/DDBJ databases">
        <authorList>
            <person name="Li Z."/>
            <person name="Yang C."/>
        </authorList>
    </citation>
    <scope>NUCLEOTIDE SEQUENCE</scope>
    <source>
        <strain evidence="7">Dzin_1.0</strain>
        <tissue evidence="7">Leaf</tissue>
    </source>
</reference>
<evidence type="ECO:0008006" key="9">
    <source>
        <dbReference type="Google" id="ProtNLM"/>
    </source>
</evidence>
<evidence type="ECO:0000313" key="7">
    <source>
        <dbReference type="EMBL" id="KAJ0966951.1"/>
    </source>
</evidence>
<feature type="transmembrane region" description="Helical" evidence="6">
    <location>
        <begin position="24"/>
        <end position="44"/>
    </location>
</feature>
<dbReference type="SUPFAM" id="SSF53335">
    <property type="entry name" value="S-adenosyl-L-methionine-dependent methyltransferases"/>
    <property type="match status" value="1"/>
</dbReference>
<protein>
    <recommendedName>
        <fullName evidence="9">S-adenosyl-L-methionine-dependent methyltransferase</fullName>
    </recommendedName>
</protein>
<comment type="similarity">
    <text evidence="2">Belongs to the methyltransferase superfamily.</text>
</comment>
<evidence type="ECO:0000256" key="4">
    <source>
        <dbReference type="ARBA" id="ARBA00022968"/>
    </source>
</evidence>
<name>A0A9D5C5N3_9LILI</name>
<dbReference type="InterPro" id="IPR029063">
    <property type="entry name" value="SAM-dependent_MTases_sf"/>
</dbReference>
<keyword evidence="3" id="KW-0808">Transferase</keyword>
<evidence type="ECO:0000313" key="8">
    <source>
        <dbReference type="Proteomes" id="UP001085076"/>
    </source>
</evidence>
<keyword evidence="3" id="KW-0489">Methyltransferase</keyword>
<keyword evidence="4" id="KW-0735">Signal-anchor</keyword>
<dbReference type="InterPro" id="IPR053223">
    <property type="entry name" value="Prob_Methyltransferase"/>
</dbReference>
<keyword evidence="8" id="KW-1185">Reference proteome</keyword>
<evidence type="ECO:0000256" key="1">
    <source>
        <dbReference type="ARBA" id="ARBA00004606"/>
    </source>
</evidence>
<dbReference type="Proteomes" id="UP001085076">
    <property type="component" value="Miscellaneous, Linkage group lg07"/>
</dbReference>
<proteinExistence type="inferred from homology"/>
<evidence type="ECO:0000256" key="2">
    <source>
        <dbReference type="ARBA" id="ARBA00008361"/>
    </source>
</evidence>
<dbReference type="InterPro" id="IPR004159">
    <property type="entry name" value="Put_SAM_MeTrfase"/>
</dbReference>
<dbReference type="GO" id="GO:0016020">
    <property type="term" value="C:membrane"/>
    <property type="evidence" value="ECO:0007669"/>
    <property type="project" value="UniProtKB-SubCell"/>
</dbReference>
<keyword evidence="6" id="KW-0812">Transmembrane</keyword>
<keyword evidence="6" id="KW-0472">Membrane</keyword>
<dbReference type="GO" id="GO:0008168">
    <property type="term" value="F:methyltransferase activity"/>
    <property type="evidence" value="ECO:0007669"/>
    <property type="project" value="UniProtKB-KW"/>
</dbReference>
<keyword evidence="6" id="KW-1133">Transmembrane helix</keyword>
<gene>
    <name evidence="7" type="ORF">J5N97_023868</name>
</gene>
<dbReference type="PANTHER" id="PTHR44067">
    <property type="entry name" value="S-ADENOSYL-L-METHIONINE-DEPENDENT METHYLTRANSFERASE SUPERFAMILY PROTEIN-RELATED"/>
    <property type="match status" value="1"/>
</dbReference>
<comment type="caution">
    <text evidence="7">The sequence shown here is derived from an EMBL/GenBank/DDBJ whole genome shotgun (WGS) entry which is preliminary data.</text>
</comment>
<comment type="subcellular location">
    <subcellularLocation>
        <location evidence="5">Endomembrane system</location>
        <topology evidence="5">Single-pass membrane protein</topology>
    </subcellularLocation>
    <subcellularLocation>
        <location evidence="1">Membrane</location>
        <topology evidence="1">Single-pass type II membrane protein</topology>
    </subcellularLocation>
</comment>
<reference evidence="7" key="2">
    <citation type="journal article" date="2022" name="Hortic Res">
        <title>The genome of Dioscorea zingiberensis sheds light on the biosynthesis, origin and evolution of the medicinally important diosgenin saponins.</title>
        <authorList>
            <person name="Li Y."/>
            <person name="Tan C."/>
            <person name="Li Z."/>
            <person name="Guo J."/>
            <person name="Li S."/>
            <person name="Chen X."/>
            <person name="Wang C."/>
            <person name="Dai X."/>
            <person name="Yang H."/>
            <person name="Song W."/>
            <person name="Hou L."/>
            <person name="Xu J."/>
            <person name="Tong Z."/>
            <person name="Xu A."/>
            <person name="Yuan X."/>
            <person name="Wang W."/>
            <person name="Yang Q."/>
            <person name="Chen L."/>
            <person name="Sun Z."/>
            <person name="Wang K."/>
            <person name="Pan B."/>
            <person name="Chen J."/>
            <person name="Bao Y."/>
            <person name="Liu F."/>
            <person name="Qi X."/>
            <person name="Gang D.R."/>
            <person name="Wen J."/>
            <person name="Li J."/>
        </authorList>
    </citation>
    <scope>NUCLEOTIDE SEQUENCE</scope>
    <source>
        <strain evidence="7">Dzin_1.0</strain>
    </source>
</reference>
<dbReference type="EMBL" id="JAGGNH010000007">
    <property type="protein sequence ID" value="KAJ0966951.1"/>
    <property type="molecule type" value="Genomic_DNA"/>
</dbReference>
<dbReference type="GO" id="GO:0012505">
    <property type="term" value="C:endomembrane system"/>
    <property type="evidence" value="ECO:0007669"/>
    <property type="project" value="UniProtKB-SubCell"/>
</dbReference>
<dbReference type="GO" id="GO:0032259">
    <property type="term" value="P:methylation"/>
    <property type="evidence" value="ECO:0007669"/>
    <property type="project" value="UniProtKB-KW"/>
</dbReference>
<sequence>MGSVSLKIGDGTARFRRATLCSSALHLLMLTSVLATNLFAFYAFTSSPLPASHPSKNLSLISEHVALILREIDASERRLHQIQRELSGYDSLDPLQPSLPADLRLFLSRQPLPLGKDSKSGITQMVSSVSHSCSRSIDLLSSFSSYKPWSKCPNDSILAAKLIVRGCDPLPRRRCLSRPSTPLPSPAPIPHQIWLKPRGKNDFLIDDVLKMGKGAIRTGLDISGGTGDYAARMAERNVTIISTSVDPDSGAVTAARGVFPLLMNPAGRFPFHDSVFDLVHTTKGLDEGAVDRTKSEGMEFLMFDIDRVLKTRGLFWLDNYQCVDDEKKRAVTRLIESFGYKKLKKGRPLPAIPYSKGMAAGSNPMVIAQAIILKENTINVTGTITMGYAIWHLMKLNLL</sequence>
<evidence type="ECO:0000256" key="3">
    <source>
        <dbReference type="ARBA" id="ARBA00022603"/>
    </source>
</evidence>
<accession>A0A9D5C5N3</accession>
<evidence type="ECO:0000256" key="5">
    <source>
        <dbReference type="ARBA" id="ARBA00037847"/>
    </source>
</evidence>
<organism evidence="7 8">
    <name type="scientific">Dioscorea zingiberensis</name>
    <dbReference type="NCBI Taxonomy" id="325984"/>
    <lineage>
        <taxon>Eukaryota</taxon>
        <taxon>Viridiplantae</taxon>
        <taxon>Streptophyta</taxon>
        <taxon>Embryophyta</taxon>
        <taxon>Tracheophyta</taxon>
        <taxon>Spermatophyta</taxon>
        <taxon>Magnoliopsida</taxon>
        <taxon>Liliopsida</taxon>
        <taxon>Dioscoreales</taxon>
        <taxon>Dioscoreaceae</taxon>
        <taxon>Dioscorea</taxon>
    </lineage>
</organism>
<evidence type="ECO:0000256" key="6">
    <source>
        <dbReference type="SAM" id="Phobius"/>
    </source>
</evidence>
<dbReference type="OrthoDB" id="2013972at2759"/>